<evidence type="ECO:0000256" key="4">
    <source>
        <dbReference type="ARBA" id="ARBA00022475"/>
    </source>
</evidence>
<comment type="subcellular location">
    <subcellularLocation>
        <location evidence="1">Cell membrane</location>
        <topology evidence="1">Multi-pass membrane protein</topology>
    </subcellularLocation>
</comment>
<evidence type="ECO:0000256" key="2">
    <source>
        <dbReference type="ARBA" id="ARBA00008566"/>
    </source>
</evidence>
<dbReference type="PANTHER" id="PTHR31686:SF1">
    <property type="entry name" value="SULFITE EFFLUX PUMP SSU1"/>
    <property type="match status" value="1"/>
</dbReference>
<dbReference type="Gene3D" id="1.50.10.150">
    <property type="entry name" value="Voltage-dependent anion channel"/>
    <property type="match status" value="1"/>
</dbReference>
<keyword evidence="6 8" id="KW-1133">Transmembrane helix</keyword>
<keyword evidence="5 8" id="KW-0812">Transmembrane</keyword>
<keyword evidence="10" id="KW-1185">Reference proteome</keyword>
<feature type="transmembrane region" description="Helical" evidence="8">
    <location>
        <begin position="334"/>
        <end position="355"/>
    </location>
</feature>
<feature type="transmembrane region" description="Helical" evidence="8">
    <location>
        <begin position="129"/>
        <end position="149"/>
    </location>
</feature>
<dbReference type="CDD" id="cd09318">
    <property type="entry name" value="TDT_SSU1"/>
    <property type="match status" value="1"/>
</dbReference>
<feature type="transmembrane region" description="Helical" evidence="8">
    <location>
        <begin position="309"/>
        <end position="327"/>
    </location>
</feature>
<feature type="transmembrane region" description="Helical" evidence="8">
    <location>
        <begin position="193"/>
        <end position="216"/>
    </location>
</feature>
<reference evidence="9 10" key="1">
    <citation type="journal article" date="2021" name="MBio">
        <title>Poor Competitiveness of Bradyrhizobium in Pigeon Pea Root Colonization in Indian Soils.</title>
        <authorList>
            <person name="Chalasani D."/>
            <person name="Basu A."/>
            <person name="Pullabhotla S.V.S.R.N."/>
            <person name="Jorrin B."/>
            <person name="Neal A.L."/>
            <person name="Poole P.S."/>
            <person name="Podile A.R."/>
            <person name="Tkacz A."/>
        </authorList>
    </citation>
    <scope>NUCLEOTIDE SEQUENCE [LARGE SCALE GENOMIC DNA]</scope>
    <source>
        <strain evidence="9 10">HU56</strain>
    </source>
</reference>
<proteinExistence type="inferred from homology"/>
<name>A0ABS7GV39_9HYPH</name>
<comment type="similarity">
    <text evidence="2">Belongs to the tellurite-resistance/dicarboxylate transporter (TDT) family.</text>
</comment>
<keyword evidence="3" id="KW-0813">Transport</keyword>
<evidence type="ECO:0000313" key="10">
    <source>
        <dbReference type="Proteomes" id="UP000717752"/>
    </source>
</evidence>
<comment type="caution">
    <text evidence="9">The sequence shown here is derived from an EMBL/GenBank/DDBJ whole genome shotgun (WGS) entry which is preliminary data.</text>
</comment>
<evidence type="ECO:0000256" key="5">
    <source>
        <dbReference type="ARBA" id="ARBA00022692"/>
    </source>
</evidence>
<dbReference type="InterPro" id="IPR051629">
    <property type="entry name" value="Sulfite_efflux_TDT"/>
</dbReference>
<dbReference type="InterPro" id="IPR004695">
    <property type="entry name" value="SLAC1/Mae1/Ssu1/TehA"/>
</dbReference>
<feature type="transmembrane region" description="Helical" evidence="8">
    <location>
        <begin position="27"/>
        <end position="44"/>
    </location>
</feature>
<organism evidence="9 10">
    <name type="scientific">Rhizobium mesosinicum</name>
    <dbReference type="NCBI Taxonomy" id="335017"/>
    <lineage>
        <taxon>Bacteria</taxon>
        <taxon>Pseudomonadati</taxon>
        <taxon>Pseudomonadota</taxon>
        <taxon>Alphaproteobacteria</taxon>
        <taxon>Hyphomicrobiales</taxon>
        <taxon>Rhizobiaceae</taxon>
        <taxon>Rhizobium/Agrobacterium group</taxon>
        <taxon>Rhizobium</taxon>
    </lineage>
</organism>
<evidence type="ECO:0000256" key="1">
    <source>
        <dbReference type="ARBA" id="ARBA00004651"/>
    </source>
</evidence>
<dbReference type="InterPro" id="IPR038665">
    <property type="entry name" value="Voltage-dep_anion_channel_sf"/>
</dbReference>
<evidence type="ECO:0000256" key="3">
    <source>
        <dbReference type="ARBA" id="ARBA00022448"/>
    </source>
</evidence>
<evidence type="ECO:0000313" key="9">
    <source>
        <dbReference type="EMBL" id="MBW9053781.1"/>
    </source>
</evidence>
<evidence type="ECO:0000256" key="6">
    <source>
        <dbReference type="ARBA" id="ARBA00022989"/>
    </source>
</evidence>
<gene>
    <name evidence="9" type="ORF">JNB85_15325</name>
</gene>
<accession>A0ABS7GV39</accession>
<evidence type="ECO:0000256" key="7">
    <source>
        <dbReference type="ARBA" id="ARBA00023136"/>
    </source>
</evidence>
<feature type="transmembrane region" description="Helical" evidence="8">
    <location>
        <begin position="90"/>
        <end position="117"/>
    </location>
</feature>
<sequence>MAALHLSPSAPIVRPGTHVLRHFTPNWFATTMGTGILAVCFGQFPGLPAVHTTGEMLWLANIGLFAVLTCIYAGKWLLHSGAALRAFDHPVVSMFFGCIPMGLATIVNGFLIFGSGLLGEISVSIAAELWWVDAALAVLAGLAIPLVMFTRQQHAIEDMSAVWLLPIVASEVAAASGGLLLPHLAEGAQLPVLFASFALWSCSVPLALGILVILFLRMALHKLPHASMAATSFLALGPVGTGALGLALFSINGGQALAAGGLGALAPAISGAALLGAVLLWGYGLWWLGLAVAITINYLRQGLPFNLGWWGYTFPIGVYAVATLRLANIFPLPALTGFGEVLVAALAAIWVVVAIRTSCGAYNGSLFVDPCLES</sequence>
<feature type="transmembrane region" description="Helical" evidence="8">
    <location>
        <begin position="56"/>
        <end position="78"/>
    </location>
</feature>
<feature type="transmembrane region" description="Helical" evidence="8">
    <location>
        <begin position="161"/>
        <end position="181"/>
    </location>
</feature>
<keyword evidence="7 8" id="KW-0472">Membrane</keyword>
<keyword evidence="4" id="KW-1003">Cell membrane</keyword>
<dbReference type="Pfam" id="PF03595">
    <property type="entry name" value="SLAC1"/>
    <property type="match status" value="1"/>
</dbReference>
<dbReference type="Proteomes" id="UP000717752">
    <property type="component" value="Unassembled WGS sequence"/>
</dbReference>
<feature type="transmembrane region" description="Helical" evidence="8">
    <location>
        <begin position="228"/>
        <end position="251"/>
    </location>
</feature>
<protein>
    <submittedName>
        <fullName evidence="9">TDT family transporter</fullName>
    </submittedName>
</protein>
<dbReference type="EMBL" id="JAEUAK010000005">
    <property type="protein sequence ID" value="MBW9053781.1"/>
    <property type="molecule type" value="Genomic_DNA"/>
</dbReference>
<evidence type="ECO:0000256" key="8">
    <source>
        <dbReference type="SAM" id="Phobius"/>
    </source>
</evidence>
<dbReference type="RefSeq" id="WP_220335194.1">
    <property type="nucleotide sequence ID" value="NZ_JAEUAK010000005.1"/>
</dbReference>
<dbReference type="PANTHER" id="PTHR31686">
    <property type="match status" value="1"/>
</dbReference>